<gene>
    <name evidence="2" type="ORF">E3N88_41007</name>
</gene>
<evidence type="ECO:0000256" key="1">
    <source>
        <dbReference type="SAM" id="MobiDB-lite"/>
    </source>
</evidence>
<protein>
    <submittedName>
        <fullName evidence="2">Uncharacterized protein</fullName>
    </submittedName>
</protein>
<proteinExistence type="predicted"/>
<feature type="compositionally biased region" description="Basic residues" evidence="1">
    <location>
        <begin position="123"/>
        <end position="136"/>
    </location>
</feature>
<name>A0A5N6LP66_9ASTR</name>
<evidence type="ECO:0000313" key="2">
    <source>
        <dbReference type="EMBL" id="KAD2394030.1"/>
    </source>
</evidence>
<feature type="compositionally biased region" description="Low complexity" evidence="1">
    <location>
        <begin position="53"/>
        <end position="77"/>
    </location>
</feature>
<reference evidence="2 3" key="1">
    <citation type="submission" date="2019-05" db="EMBL/GenBank/DDBJ databases">
        <title>Mikania micrantha, genome provides insights into the molecular mechanism of rapid growth.</title>
        <authorList>
            <person name="Liu B."/>
        </authorList>
    </citation>
    <scope>NUCLEOTIDE SEQUENCE [LARGE SCALE GENOMIC DNA]</scope>
    <source>
        <strain evidence="2">NLD-2019</strain>
        <tissue evidence="2">Leaf</tissue>
    </source>
</reference>
<dbReference type="EMBL" id="SZYD01000019">
    <property type="protein sequence ID" value="KAD2394030.1"/>
    <property type="molecule type" value="Genomic_DNA"/>
</dbReference>
<keyword evidence="3" id="KW-1185">Reference proteome</keyword>
<dbReference type="Proteomes" id="UP000326396">
    <property type="component" value="Linkage Group LG9"/>
</dbReference>
<evidence type="ECO:0000313" key="3">
    <source>
        <dbReference type="Proteomes" id="UP000326396"/>
    </source>
</evidence>
<accession>A0A5N6LP66</accession>
<comment type="caution">
    <text evidence="2">The sequence shown here is derived from an EMBL/GenBank/DDBJ whole genome shotgun (WGS) entry which is preliminary data.</text>
</comment>
<organism evidence="2 3">
    <name type="scientific">Mikania micrantha</name>
    <name type="common">bitter vine</name>
    <dbReference type="NCBI Taxonomy" id="192012"/>
    <lineage>
        <taxon>Eukaryota</taxon>
        <taxon>Viridiplantae</taxon>
        <taxon>Streptophyta</taxon>
        <taxon>Embryophyta</taxon>
        <taxon>Tracheophyta</taxon>
        <taxon>Spermatophyta</taxon>
        <taxon>Magnoliopsida</taxon>
        <taxon>eudicotyledons</taxon>
        <taxon>Gunneridae</taxon>
        <taxon>Pentapetalae</taxon>
        <taxon>asterids</taxon>
        <taxon>campanulids</taxon>
        <taxon>Asterales</taxon>
        <taxon>Asteraceae</taxon>
        <taxon>Asteroideae</taxon>
        <taxon>Heliantheae alliance</taxon>
        <taxon>Eupatorieae</taxon>
        <taxon>Mikania</taxon>
    </lineage>
</organism>
<feature type="region of interest" description="Disordered" evidence="1">
    <location>
        <begin position="51"/>
        <end position="157"/>
    </location>
</feature>
<sequence length="157" mass="17385">MWDRLIWLMEGAPFGGDASLIVAISKRLMKAMADPPECYIYQRFPYMILDDTPSSSSSSDSDPSEESAAASQAIPPVQQTPPLPVPASPVSSRHSQLPTENVPADRRQSVSPPRVPVWDGLRRMRSQARKTTRLPPRRQMAPRDVPTTVHEVGESSH</sequence>
<feature type="compositionally biased region" description="Pro residues" evidence="1">
    <location>
        <begin position="78"/>
        <end position="87"/>
    </location>
</feature>
<dbReference type="AlphaFoldDB" id="A0A5N6LP66"/>